<keyword evidence="4" id="KW-0812">Transmembrane</keyword>
<evidence type="ECO:0000256" key="3">
    <source>
        <dbReference type="ARBA" id="ARBA00023315"/>
    </source>
</evidence>
<keyword evidence="3" id="KW-0012">Acyltransferase</keyword>
<keyword evidence="4" id="KW-0472">Membrane</keyword>
<comment type="pathway">
    <text evidence="1">Lipid metabolism.</text>
</comment>
<dbReference type="SMART" id="SM00563">
    <property type="entry name" value="PlsC"/>
    <property type="match status" value="1"/>
</dbReference>
<dbReference type="Proteomes" id="UP001501410">
    <property type="component" value="Unassembled WGS sequence"/>
</dbReference>
<protein>
    <recommendedName>
        <fullName evidence="5">Phospholipid/glycerol acyltransferase domain-containing protein</fullName>
    </recommendedName>
</protein>
<evidence type="ECO:0000256" key="2">
    <source>
        <dbReference type="ARBA" id="ARBA00022679"/>
    </source>
</evidence>
<sequence length="249" mass="28202">MNPIKNIAGKIYLVYLLLVFIITMLPAYIATLLILGLPEPRRSKALHGIFVVWMNVFMPLVFCPVRRKGTGYFAPGKNYVVVCNHNSFIDIPVSSPWIPGANKTLAKVEIAKVPLFGLIYKTGSILVDRESEKSRKESFTAMRETLRMGLHLCLYPEGTRNKTNEPLQEFQDGAFVVAIREQKPVMPALIFNTGKILPHQYGFWGRPCPVELHFLPPVETAGMSLKELPALKAQIWQTMHDYYVTNKRA</sequence>
<dbReference type="PANTHER" id="PTHR10434:SF11">
    <property type="entry name" value="1-ACYL-SN-GLYCEROL-3-PHOSPHATE ACYLTRANSFERASE"/>
    <property type="match status" value="1"/>
</dbReference>
<keyword evidence="7" id="KW-1185">Reference proteome</keyword>
<accession>A0ABP8N3C4</accession>
<feature type="transmembrane region" description="Helical" evidence="4">
    <location>
        <begin position="12"/>
        <end position="34"/>
    </location>
</feature>
<evidence type="ECO:0000313" key="7">
    <source>
        <dbReference type="Proteomes" id="UP001501410"/>
    </source>
</evidence>
<evidence type="ECO:0000256" key="4">
    <source>
        <dbReference type="SAM" id="Phobius"/>
    </source>
</evidence>
<proteinExistence type="predicted"/>
<dbReference type="RefSeq" id="WP_344828700.1">
    <property type="nucleotide sequence ID" value="NZ_BAABEZ010000024.1"/>
</dbReference>
<feature type="domain" description="Phospholipid/glycerol acyltransferase" evidence="5">
    <location>
        <begin position="79"/>
        <end position="193"/>
    </location>
</feature>
<evidence type="ECO:0000256" key="1">
    <source>
        <dbReference type="ARBA" id="ARBA00005189"/>
    </source>
</evidence>
<keyword evidence="4" id="KW-1133">Transmembrane helix</keyword>
<dbReference type="SUPFAM" id="SSF69593">
    <property type="entry name" value="Glycerol-3-phosphate (1)-acyltransferase"/>
    <property type="match status" value="1"/>
</dbReference>
<dbReference type="EMBL" id="BAABEZ010000024">
    <property type="protein sequence ID" value="GAA4459170.1"/>
    <property type="molecule type" value="Genomic_DNA"/>
</dbReference>
<reference evidence="7" key="1">
    <citation type="journal article" date="2019" name="Int. J. Syst. Evol. Microbiol.">
        <title>The Global Catalogue of Microorganisms (GCM) 10K type strain sequencing project: providing services to taxonomists for standard genome sequencing and annotation.</title>
        <authorList>
            <consortium name="The Broad Institute Genomics Platform"/>
            <consortium name="The Broad Institute Genome Sequencing Center for Infectious Disease"/>
            <person name="Wu L."/>
            <person name="Ma J."/>
        </authorList>
    </citation>
    <scope>NUCLEOTIDE SEQUENCE [LARGE SCALE GENOMIC DNA]</scope>
    <source>
        <strain evidence="7">JCM 31921</strain>
    </source>
</reference>
<gene>
    <name evidence="6" type="ORF">GCM10023092_28620</name>
</gene>
<name>A0ABP8N3C4_9BACT</name>
<keyword evidence="2" id="KW-0808">Transferase</keyword>
<comment type="caution">
    <text evidence="6">The sequence shown here is derived from an EMBL/GenBank/DDBJ whole genome shotgun (WGS) entry which is preliminary data.</text>
</comment>
<dbReference type="Pfam" id="PF01553">
    <property type="entry name" value="Acyltransferase"/>
    <property type="match status" value="1"/>
</dbReference>
<dbReference type="PANTHER" id="PTHR10434">
    <property type="entry name" value="1-ACYL-SN-GLYCEROL-3-PHOSPHATE ACYLTRANSFERASE"/>
    <property type="match status" value="1"/>
</dbReference>
<organism evidence="6 7">
    <name type="scientific">Rurimicrobium arvi</name>
    <dbReference type="NCBI Taxonomy" id="2049916"/>
    <lineage>
        <taxon>Bacteria</taxon>
        <taxon>Pseudomonadati</taxon>
        <taxon>Bacteroidota</taxon>
        <taxon>Chitinophagia</taxon>
        <taxon>Chitinophagales</taxon>
        <taxon>Chitinophagaceae</taxon>
        <taxon>Rurimicrobium</taxon>
    </lineage>
</organism>
<evidence type="ECO:0000313" key="6">
    <source>
        <dbReference type="EMBL" id="GAA4459170.1"/>
    </source>
</evidence>
<feature type="transmembrane region" description="Helical" evidence="4">
    <location>
        <begin position="46"/>
        <end position="65"/>
    </location>
</feature>
<dbReference type="InterPro" id="IPR002123">
    <property type="entry name" value="Plipid/glycerol_acylTrfase"/>
</dbReference>
<evidence type="ECO:0000259" key="5">
    <source>
        <dbReference type="SMART" id="SM00563"/>
    </source>
</evidence>
<dbReference type="CDD" id="cd07989">
    <property type="entry name" value="LPLAT_AGPAT-like"/>
    <property type="match status" value="1"/>
</dbReference>